<feature type="compositionally biased region" description="Basic and acidic residues" evidence="11">
    <location>
        <begin position="521"/>
        <end position="544"/>
    </location>
</feature>
<keyword evidence="4" id="KW-0433">Leucine-rich repeat</keyword>
<keyword evidence="3" id="KW-0963">Cytoplasm</keyword>
<comment type="subunit">
    <text evidence="10">Interacts (via CS domain) with ZMYND10 (via C-terminus).</text>
</comment>
<organism evidence="13 14">
    <name type="scientific">Myotis brandtii</name>
    <name type="common">Brandt's bat</name>
    <dbReference type="NCBI Taxonomy" id="109478"/>
    <lineage>
        <taxon>Eukaryota</taxon>
        <taxon>Metazoa</taxon>
        <taxon>Chordata</taxon>
        <taxon>Craniata</taxon>
        <taxon>Vertebrata</taxon>
        <taxon>Euteleostomi</taxon>
        <taxon>Mammalia</taxon>
        <taxon>Eutheria</taxon>
        <taxon>Laurasiatheria</taxon>
        <taxon>Chiroptera</taxon>
        <taxon>Yangochiroptera</taxon>
        <taxon>Vespertilionidae</taxon>
        <taxon>Myotis</taxon>
    </lineage>
</organism>
<dbReference type="GO" id="GO:0061512">
    <property type="term" value="P:protein localization to cilium"/>
    <property type="evidence" value="ECO:0007669"/>
    <property type="project" value="UniProtKB-ARBA"/>
</dbReference>
<keyword evidence="6" id="KW-0969">Cilium</keyword>
<dbReference type="CDD" id="cd00298">
    <property type="entry name" value="ACD_sHsps_p23-like"/>
    <property type="match status" value="1"/>
</dbReference>
<dbReference type="GO" id="GO:0005576">
    <property type="term" value="C:extracellular region"/>
    <property type="evidence" value="ECO:0007669"/>
    <property type="project" value="GOC"/>
</dbReference>
<keyword evidence="5" id="KW-0677">Repeat</keyword>
<evidence type="ECO:0000256" key="11">
    <source>
        <dbReference type="SAM" id="MobiDB-lite"/>
    </source>
</evidence>
<protein>
    <recommendedName>
        <fullName evidence="9">Leucine-rich repeat-containing protein 6</fullName>
    </recommendedName>
</protein>
<keyword evidence="14" id="KW-1185">Reference proteome</keyword>
<comment type="similarity">
    <text evidence="8">Belongs to the tilB family.</text>
</comment>
<dbReference type="FunFam" id="3.80.10.10:FF:000052">
    <property type="entry name" value="Leucine rich repeat containing 6"/>
    <property type="match status" value="1"/>
</dbReference>
<dbReference type="GO" id="GO:0060287">
    <property type="term" value="P:epithelial cilium movement involved in determination of left/right asymmetry"/>
    <property type="evidence" value="ECO:0007669"/>
    <property type="project" value="UniProtKB-ARBA"/>
</dbReference>
<dbReference type="Gene3D" id="3.80.10.10">
    <property type="entry name" value="Ribonuclease Inhibitor"/>
    <property type="match status" value="1"/>
</dbReference>
<evidence type="ECO:0000256" key="8">
    <source>
        <dbReference type="ARBA" id="ARBA00049982"/>
    </source>
</evidence>
<comment type="subcellular location">
    <subcellularLocation>
        <location evidence="1">Cell projection</location>
        <location evidence="1">Cilium</location>
    </subcellularLocation>
    <subcellularLocation>
        <location evidence="2">Cytoplasm</location>
    </subcellularLocation>
</comment>
<dbReference type="Pfam" id="PF15121">
    <property type="entry name" value="TMEM71"/>
    <property type="match status" value="1"/>
</dbReference>
<feature type="compositionally biased region" description="Acidic residues" evidence="11">
    <location>
        <begin position="808"/>
        <end position="820"/>
    </location>
</feature>
<evidence type="ECO:0000256" key="3">
    <source>
        <dbReference type="ARBA" id="ARBA00022490"/>
    </source>
</evidence>
<name>S7PT91_MYOBR</name>
<accession>S7PT91</accession>
<dbReference type="SUPFAM" id="SSF52058">
    <property type="entry name" value="L domain-like"/>
    <property type="match status" value="1"/>
</dbReference>
<evidence type="ECO:0000256" key="9">
    <source>
        <dbReference type="ARBA" id="ARBA00050057"/>
    </source>
</evidence>
<dbReference type="Pfam" id="PF14580">
    <property type="entry name" value="LRR_9"/>
    <property type="match status" value="1"/>
</dbReference>
<evidence type="ECO:0000256" key="6">
    <source>
        <dbReference type="ARBA" id="ARBA00023069"/>
    </source>
</evidence>
<dbReference type="InterPro" id="IPR001611">
    <property type="entry name" value="Leu-rich_rpt"/>
</dbReference>
<evidence type="ECO:0000256" key="5">
    <source>
        <dbReference type="ARBA" id="ARBA00022737"/>
    </source>
</evidence>
<evidence type="ECO:0000256" key="10">
    <source>
        <dbReference type="ARBA" id="ARBA00061797"/>
    </source>
</evidence>
<dbReference type="GO" id="GO:0030317">
    <property type="term" value="P:flagellated sperm motility"/>
    <property type="evidence" value="ECO:0007669"/>
    <property type="project" value="UniProtKB-ARBA"/>
</dbReference>
<sequence length="820" mass="91771">MLPSETVTQPDRKCDLILPLSPWFRRLLLNENKNGLKADFPKNYMLFCSGKQPKEPEAAEDEILQMPAPAPCGHRRKGGEGSSGSKRESAGELSPTCVFPSFACDFLAGDGSFDCCSLDPLTGSYLPCRRSPRLLTNGYYIWTEDSFLCDGDGNITLSPSQTSVMYRENSVRIFRKKKRIRRSFPSLLRLGAPRSWLRGSIFADADSSPGEASWLEGASSPEAQPCSDRGGDFDCVLTDDWASERLEAESVAASSPGHVTPETPGGDSLRGALQPRGTAAEHLQGDILDHSKTSLLEEISFQTVLLAACLAMSACARWLLGGLVAGVFTCSLTITIAFTEDLIRRNAEHNECVIFSLEELSLHQQEIERLEHIDKWCRDLKILYLQNNLIGKIENVSKLKKLEYLNLALNNIEKIENLEGCEGLTKLDLTVNFIGELSSVETLRGNIHLRELFLVGNPCADFDGYRQFVVATLRQLKWLDGKEIERSERIQALQDFPEVERQVREQEKAYCLRRARDKSEAQRKLREEQERGEKEGHPGSDGRWDANVAADPPPSVGSRDHPQAPEVQEGEPNKKKVDDVEDDLEFWNKPCLFTPESRLETLRHMEKQRKDKEKLSEKKKKVKPPRMLITADGRALNVNEPKYVSPRGDEAAQWVVSVIPMTDDEKRNQIILDLAVYRYMDTSLINVDVQPTYVRVTVKGKPFQLVLPAEVKPDSSSARRSQTTGHLVVCMPKVGEVITGGPRAPLSVRSTLDSSREHTGERSRQTEKLEVDPSKHSFPDVANIVGGKTPAPRRVRPEPKVMPHEEDPGFEDDPEVPPLI</sequence>
<dbReference type="GO" id="GO:0061458">
    <property type="term" value="P:reproductive system development"/>
    <property type="evidence" value="ECO:0007669"/>
    <property type="project" value="UniProtKB-ARBA"/>
</dbReference>
<dbReference type="AlphaFoldDB" id="S7PT91"/>
<evidence type="ECO:0000313" key="14">
    <source>
        <dbReference type="Proteomes" id="UP000052978"/>
    </source>
</evidence>
<feature type="compositionally biased region" description="Basic and acidic residues" evidence="11">
    <location>
        <begin position="754"/>
        <end position="778"/>
    </location>
</feature>
<dbReference type="SMART" id="SM00365">
    <property type="entry name" value="LRR_SD22"/>
    <property type="match status" value="2"/>
</dbReference>
<dbReference type="PROSITE" id="PS51450">
    <property type="entry name" value="LRR"/>
    <property type="match status" value="3"/>
</dbReference>
<reference evidence="13 14" key="1">
    <citation type="journal article" date="2013" name="Nat. Commun.">
        <title>Genome analysis reveals insights into physiology and longevity of the Brandt's bat Myotis brandtii.</title>
        <authorList>
            <person name="Seim I."/>
            <person name="Fang X."/>
            <person name="Xiong Z."/>
            <person name="Lobanov A.V."/>
            <person name="Huang Z."/>
            <person name="Ma S."/>
            <person name="Feng Y."/>
            <person name="Turanov A.A."/>
            <person name="Zhu Y."/>
            <person name="Lenz T.L."/>
            <person name="Gerashchenko M.V."/>
            <person name="Fan D."/>
            <person name="Hee Yim S."/>
            <person name="Yao X."/>
            <person name="Jordan D."/>
            <person name="Xiong Y."/>
            <person name="Ma Y."/>
            <person name="Lyapunov A.N."/>
            <person name="Chen G."/>
            <person name="Kulakova O.I."/>
            <person name="Sun Y."/>
            <person name="Lee S.G."/>
            <person name="Bronson R.T."/>
            <person name="Moskalev A.A."/>
            <person name="Sunyaev S.R."/>
            <person name="Zhang G."/>
            <person name="Krogh A."/>
            <person name="Wang J."/>
            <person name="Gladyshev V.N."/>
        </authorList>
    </citation>
    <scope>NUCLEOTIDE SEQUENCE [LARGE SCALE GENOMIC DNA]</scope>
</reference>
<dbReference type="Pfam" id="PF23602">
    <property type="entry name" value="CS_DNAAF11_C"/>
    <property type="match status" value="1"/>
</dbReference>
<evidence type="ECO:0000256" key="7">
    <source>
        <dbReference type="ARBA" id="ARBA00023273"/>
    </source>
</evidence>
<proteinExistence type="inferred from homology"/>
<dbReference type="PANTHER" id="PTHR35255">
    <property type="entry name" value="TRANSMEMBRANE PROTEIN 71"/>
    <property type="match status" value="1"/>
</dbReference>
<feature type="region of interest" description="Disordered" evidence="11">
    <location>
        <begin position="67"/>
        <end position="93"/>
    </location>
</feature>
<feature type="compositionally biased region" description="Basic and acidic residues" evidence="11">
    <location>
        <begin position="795"/>
        <end position="807"/>
    </location>
</feature>
<dbReference type="InterPro" id="IPR056496">
    <property type="entry name" value="CS_DNAAF11_C"/>
</dbReference>
<dbReference type="GO" id="GO:0005929">
    <property type="term" value="C:cilium"/>
    <property type="evidence" value="ECO:0007669"/>
    <property type="project" value="UniProtKB-SubCell"/>
</dbReference>
<evidence type="ECO:0000256" key="1">
    <source>
        <dbReference type="ARBA" id="ARBA00004138"/>
    </source>
</evidence>
<gene>
    <name evidence="13" type="ORF">D623_10014135</name>
</gene>
<evidence type="ECO:0000313" key="13">
    <source>
        <dbReference type="EMBL" id="EPQ11787.1"/>
    </source>
</evidence>
<feature type="region of interest" description="Disordered" evidence="11">
    <location>
        <begin position="521"/>
        <end position="578"/>
    </location>
</feature>
<dbReference type="eggNOG" id="KOG0531">
    <property type="taxonomic scope" value="Eukaryota"/>
</dbReference>
<feature type="region of interest" description="Disordered" evidence="11">
    <location>
        <begin position="249"/>
        <end position="269"/>
    </location>
</feature>
<dbReference type="InterPro" id="IPR027975">
    <property type="entry name" value="TMEM71"/>
</dbReference>
<feature type="region of interest" description="Disordered" evidence="11">
    <location>
        <begin position="740"/>
        <end position="820"/>
    </location>
</feature>
<dbReference type="PANTHER" id="PTHR35255:SF1">
    <property type="entry name" value="TRANSMEMBRANE PROTEIN 71"/>
    <property type="match status" value="1"/>
</dbReference>
<dbReference type="GO" id="GO:0005737">
    <property type="term" value="C:cytoplasm"/>
    <property type="evidence" value="ECO:0007669"/>
    <property type="project" value="UniProtKB-SubCell"/>
</dbReference>
<feature type="domain" description="Dynein axonemal assembly factor 11-like CS" evidence="12">
    <location>
        <begin position="598"/>
        <end position="733"/>
    </location>
</feature>
<keyword evidence="7" id="KW-0966">Cell projection</keyword>
<dbReference type="GO" id="GO:0036158">
    <property type="term" value="P:outer dynein arm assembly"/>
    <property type="evidence" value="ECO:0007669"/>
    <property type="project" value="UniProtKB-ARBA"/>
</dbReference>
<dbReference type="InterPro" id="IPR032675">
    <property type="entry name" value="LRR_dom_sf"/>
</dbReference>
<evidence type="ECO:0000259" key="12">
    <source>
        <dbReference type="Pfam" id="PF23602"/>
    </source>
</evidence>
<evidence type="ECO:0000256" key="2">
    <source>
        <dbReference type="ARBA" id="ARBA00004496"/>
    </source>
</evidence>
<dbReference type="Proteomes" id="UP000052978">
    <property type="component" value="Unassembled WGS sequence"/>
</dbReference>
<evidence type="ECO:0000256" key="4">
    <source>
        <dbReference type="ARBA" id="ARBA00022614"/>
    </source>
</evidence>
<dbReference type="EMBL" id="KE163383">
    <property type="protein sequence ID" value="EPQ11787.1"/>
    <property type="molecule type" value="Genomic_DNA"/>
</dbReference>